<evidence type="ECO:0000256" key="13">
    <source>
        <dbReference type="PIRNR" id="PIRNR000587"/>
    </source>
</evidence>
<feature type="domain" description="C2 PI3K-type" evidence="16">
    <location>
        <begin position="29"/>
        <end position="193"/>
    </location>
</feature>
<dbReference type="InterPro" id="IPR015433">
    <property type="entry name" value="PI3/4_kinase"/>
</dbReference>
<dbReference type="CDD" id="cd08397">
    <property type="entry name" value="C2_PI3K_class_III"/>
    <property type="match status" value="1"/>
</dbReference>
<keyword evidence="6 13" id="KW-0547">Nucleotide-binding</keyword>
<evidence type="ECO:0000259" key="15">
    <source>
        <dbReference type="PROSITE" id="PS51545"/>
    </source>
</evidence>
<dbReference type="CDD" id="cd00896">
    <property type="entry name" value="PI3Kc_III"/>
    <property type="match status" value="1"/>
</dbReference>
<reference evidence="17 18" key="1">
    <citation type="submission" date="2017-04" db="EMBL/GenBank/DDBJ databases">
        <title>Genome sequencing of [Candida] sorbophila.</title>
        <authorList>
            <person name="Ahn J.O."/>
        </authorList>
    </citation>
    <scope>NUCLEOTIDE SEQUENCE [LARGE SCALE GENOMIC DNA]</scope>
    <source>
        <strain evidence="17 18">DS02</strain>
    </source>
</reference>
<evidence type="ECO:0000256" key="1">
    <source>
        <dbReference type="ARBA" id="ARBA00004150"/>
    </source>
</evidence>
<evidence type="ECO:0000256" key="2">
    <source>
        <dbReference type="ARBA" id="ARBA00004481"/>
    </source>
</evidence>
<keyword evidence="18" id="KW-1185">Reference proteome</keyword>
<dbReference type="GO" id="GO:0016303">
    <property type="term" value="F:1-phosphatidylinositol-3-kinase activity"/>
    <property type="evidence" value="ECO:0007669"/>
    <property type="project" value="UniProtKB-UniRule"/>
</dbReference>
<dbReference type="GO" id="GO:0006897">
    <property type="term" value="P:endocytosis"/>
    <property type="evidence" value="ECO:0007669"/>
    <property type="project" value="TreeGrafter"/>
</dbReference>
<dbReference type="GO" id="GO:0000407">
    <property type="term" value="C:phagophore assembly site"/>
    <property type="evidence" value="ECO:0007669"/>
    <property type="project" value="TreeGrafter"/>
</dbReference>
<dbReference type="SUPFAM" id="SSF48371">
    <property type="entry name" value="ARM repeat"/>
    <property type="match status" value="1"/>
</dbReference>
<dbReference type="GO" id="GO:0010008">
    <property type="term" value="C:endosome membrane"/>
    <property type="evidence" value="ECO:0007669"/>
    <property type="project" value="UniProtKB-SubCell"/>
</dbReference>
<dbReference type="FunFam" id="3.30.1010.10:FF:000002">
    <property type="entry name" value="Phosphatidylinositol 3-kinase catalytic subunit type 3"/>
    <property type="match status" value="1"/>
</dbReference>
<dbReference type="InterPro" id="IPR042236">
    <property type="entry name" value="PI3K_accessory_sf"/>
</dbReference>
<dbReference type="Pfam" id="PF00613">
    <property type="entry name" value="PI3Ka"/>
    <property type="match status" value="1"/>
</dbReference>
<dbReference type="InterPro" id="IPR011009">
    <property type="entry name" value="Kinase-like_dom_sf"/>
</dbReference>
<comment type="function">
    <text evidence="11">Multifunctional phosphatidylinositol 3-kinase involved in acidification of vacuoles, pH-dependent cell growth, and autophagocytosis. Plays an important role in protein transport and virulence. Component of the autophagy-specific VPS34 PI3-kinase complex I essential to recruit the ATG8-phosphatidylinositol conjugate and the ATG12-ATG5 conjugate to the pre-autophagosomal structure. Also involved in endosome-to-Golgi retrograde transport as part of the VPS34 PI3-kinase complex II. This second complex is required for the endosome-to-Golgi retrieval of PEP1 and KEX2, and the recruitment of VPS5 and VPS7, two components of the retromer complex, to endosomal membranes (probably through the synthesis of a specific pool of phosphatidylinositol 3-phosphate recruiting the retromer to the endosomes). Finally, it might also be involved in ethanol tolerance and cell wall integrity.</text>
</comment>
<dbReference type="GO" id="GO:0005524">
    <property type="term" value="F:ATP binding"/>
    <property type="evidence" value="ECO:0007669"/>
    <property type="project" value="UniProtKB-UniRule"/>
</dbReference>
<evidence type="ECO:0000256" key="8">
    <source>
        <dbReference type="ARBA" id="ARBA00022840"/>
    </source>
</evidence>
<dbReference type="GO" id="GO:0034272">
    <property type="term" value="C:phosphatidylinositol 3-kinase complex, class III, type II"/>
    <property type="evidence" value="ECO:0007669"/>
    <property type="project" value="TreeGrafter"/>
</dbReference>
<dbReference type="InterPro" id="IPR001263">
    <property type="entry name" value="PI3K_accessory_dom"/>
</dbReference>
<feature type="domain" description="PI3K/PI4K catalytic" evidence="14">
    <location>
        <begin position="538"/>
        <end position="804"/>
    </location>
</feature>
<dbReference type="PROSITE" id="PS00916">
    <property type="entry name" value="PI3_4_KINASE_2"/>
    <property type="match status" value="1"/>
</dbReference>
<evidence type="ECO:0000256" key="10">
    <source>
        <dbReference type="ARBA" id="ARBA00041128"/>
    </source>
</evidence>
<dbReference type="PROSITE" id="PS00915">
    <property type="entry name" value="PI3_4_KINASE_1"/>
    <property type="match status" value="1"/>
</dbReference>
<dbReference type="SMART" id="SM00142">
    <property type="entry name" value="PI3K_C2"/>
    <property type="match status" value="1"/>
</dbReference>
<dbReference type="AlphaFoldDB" id="A0A2T0FGQ6"/>
<name>A0A2T0FGQ6_9ASCO</name>
<comment type="similarity">
    <text evidence="3">Belongs to the PI3/PI4-kinase family. Type III PI4K subfamily.</text>
</comment>
<dbReference type="RefSeq" id="XP_024664111.1">
    <property type="nucleotide sequence ID" value="XM_024808343.1"/>
</dbReference>
<sequence>MNFHRSTDVDRPLRVKLGYLERQRESLPMSAVIEDPALGLSVLGSRSPVTMTIQAQVFSSAKPLSQDIWLPQKLPELIPKWNEWVDIPIDVKDLPLDACLCVTIWGPSGGAEMQVYGGTTLPLFDNTDNTLMQGRQKLKIWLDQKADGLPNTSTPATGSTNPMNRLELLMKRHQTGHIKALDWLDNLAFRRIEKINQESLVRGADDHFLFIELPVYDADMVFNDHYYKRDQEPAPTFQLPTPVTVFDDEAQQSVMVVYDPEFAKESPIQSKHRRLVRSAAHDKDLRPNPQIRDELAAIMNFSPVRELTSDEKNLVWKFRHYLTRHPAALSKFVRSVTWDDSHEAQEAVEVLHLWARIDVADALGLLGPGTTNARVRAYAVDRLRNASDHDLKLYLLQLVEALKFEPWSVSPAKSYLARFLINRAILNPILGNFFYWYVSVQSAERRYGAQIYQPILRHYLTALPGAPDGEGQIMQIKFQVKFINKLLDLAKMVKQSKESRPRRIEQLRDYVSDPRNELASFLPTILPIDPTVVIVGCVAEECTVFKSSMQPLKIVLKTQGGGTYPIIFKSGDDLRQDQLVIQIIQLMDQLLRNENLDLKLTPYSVLATSPSDGAMQFVPNETVAHVIGEYHGILPFLRKYNADTNAPYGVKVEVMDTFVRSCAGYAVITYLLGVGDRHLENLLLTFDGHFLHIDFGYILGQDPKPFPPMIKLPIHLIDGMGGITSDNYVKFCSYCFTAFTTLRRSSNLILALFSLMTESSIPNIMTERGQAVHKVEERFCLNLTEQEAILRFKNLIDDSVNAFLPMVIDRLHSLAQYWRA</sequence>
<dbReference type="GO" id="GO:0005777">
    <property type="term" value="C:peroxisome"/>
    <property type="evidence" value="ECO:0007669"/>
    <property type="project" value="TreeGrafter"/>
</dbReference>
<dbReference type="Gene3D" id="1.25.40.70">
    <property type="entry name" value="Phosphatidylinositol 3-kinase, accessory domain (PIK)"/>
    <property type="match status" value="1"/>
</dbReference>
<gene>
    <name evidence="17" type="ORF">B9G98_01785</name>
</gene>
<dbReference type="SUPFAM" id="SSF56112">
    <property type="entry name" value="Protein kinase-like (PK-like)"/>
    <property type="match status" value="1"/>
</dbReference>
<protein>
    <recommendedName>
        <fullName evidence="10 13">Phosphatidylinositol 3-kinase VPS34</fullName>
        <ecNumber evidence="4 13">2.7.1.137</ecNumber>
    </recommendedName>
</protein>
<dbReference type="PIRSF" id="PIRSF000587">
    <property type="entry name" value="PI3K_Vps34"/>
    <property type="match status" value="1"/>
</dbReference>
<proteinExistence type="inferred from homology"/>
<dbReference type="PANTHER" id="PTHR10048:SF7">
    <property type="entry name" value="PHOSPHATIDYLINOSITOL 3-KINASE CATALYTIC SUBUNIT TYPE 3"/>
    <property type="match status" value="1"/>
</dbReference>
<dbReference type="SMART" id="SM00146">
    <property type="entry name" value="PI3Kc"/>
    <property type="match status" value="1"/>
</dbReference>
<dbReference type="STRING" id="45607.A0A2T0FGQ6"/>
<dbReference type="InterPro" id="IPR057756">
    <property type="entry name" value="PI3-kinase_type3/VPS34_cat"/>
</dbReference>
<feature type="domain" description="PIK helical" evidence="15">
    <location>
        <begin position="281"/>
        <end position="462"/>
    </location>
</feature>
<dbReference type="SUPFAM" id="SSF49562">
    <property type="entry name" value="C2 domain (Calcium/lipid-binding domain, CaLB)"/>
    <property type="match status" value="1"/>
</dbReference>
<evidence type="ECO:0000256" key="6">
    <source>
        <dbReference type="ARBA" id="ARBA00022741"/>
    </source>
</evidence>
<dbReference type="InterPro" id="IPR002420">
    <property type="entry name" value="PI3K-type_C2_dom"/>
</dbReference>
<dbReference type="InterPro" id="IPR018936">
    <property type="entry name" value="PI3/4_kinase_CS"/>
</dbReference>
<evidence type="ECO:0000259" key="14">
    <source>
        <dbReference type="PROSITE" id="PS50290"/>
    </source>
</evidence>
<dbReference type="Proteomes" id="UP000238350">
    <property type="component" value="Unassembled WGS sequence"/>
</dbReference>
<dbReference type="GO" id="GO:0005794">
    <property type="term" value="C:Golgi apparatus"/>
    <property type="evidence" value="ECO:0007669"/>
    <property type="project" value="UniProtKB-SubCell"/>
</dbReference>
<organism evidence="17 18">
    <name type="scientific">Wickerhamiella sorbophila</name>
    <dbReference type="NCBI Taxonomy" id="45607"/>
    <lineage>
        <taxon>Eukaryota</taxon>
        <taxon>Fungi</taxon>
        <taxon>Dikarya</taxon>
        <taxon>Ascomycota</taxon>
        <taxon>Saccharomycotina</taxon>
        <taxon>Dipodascomycetes</taxon>
        <taxon>Dipodascales</taxon>
        <taxon>Trichomonascaceae</taxon>
        <taxon>Wickerhamiella</taxon>
    </lineage>
</organism>
<dbReference type="Pfam" id="PF00792">
    <property type="entry name" value="PI3K_C2"/>
    <property type="match status" value="1"/>
</dbReference>
<evidence type="ECO:0000256" key="5">
    <source>
        <dbReference type="ARBA" id="ARBA00022679"/>
    </source>
</evidence>
<dbReference type="PANTHER" id="PTHR10048">
    <property type="entry name" value="PHOSPHATIDYLINOSITOL KINASE"/>
    <property type="match status" value="1"/>
</dbReference>
<evidence type="ECO:0000256" key="7">
    <source>
        <dbReference type="ARBA" id="ARBA00022777"/>
    </source>
</evidence>
<dbReference type="Gene3D" id="3.30.1010.10">
    <property type="entry name" value="Phosphatidylinositol 3-kinase Catalytic Subunit, Chain A, domain 4"/>
    <property type="match status" value="1"/>
</dbReference>
<dbReference type="GO" id="GO:0000045">
    <property type="term" value="P:autophagosome assembly"/>
    <property type="evidence" value="ECO:0007669"/>
    <property type="project" value="TreeGrafter"/>
</dbReference>
<evidence type="ECO:0000259" key="16">
    <source>
        <dbReference type="PROSITE" id="PS51547"/>
    </source>
</evidence>
<dbReference type="GO" id="GO:0034271">
    <property type="term" value="C:phosphatidylinositol 3-kinase complex, class III, type I"/>
    <property type="evidence" value="ECO:0007669"/>
    <property type="project" value="TreeGrafter"/>
</dbReference>
<dbReference type="InterPro" id="IPR016024">
    <property type="entry name" value="ARM-type_fold"/>
</dbReference>
<keyword evidence="7 13" id="KW-0418">Kinase</keyword>
<dbReference type="SMART" id="SM00145">
    <property type="entry name" value="PI3Ka"/>
    <property type="match status" value="1"/>
</dbReference>
<dbReference type="PROSITE" id="PS51547">
    <property type="entry name" value="C2_PI3K"/>
    <property type="match status" value="1"/>
</dbReference>
<dbReference type="Gene3D" id="2.60.40.150">
    <property type="entry name" value="C2 domain"/>
    <property type="match status" value="1"/>
</dbReference>
<comment type="caution">
    <text evidence="17">The sequence shown here is derived from an EMBL/GenBank/DDBJ whole genome shotgun (WGS) entry which is preliminary data.</text>
</comment>
<dbReference type="InterPro" id="IPR036940">
    <property type="entry name" value="PI3/4_kinase_cat_sf"/>
</dbReference>
<dbReference type="EC" id="2.7.1.137" evidence="4 13"/>
<evidence type="ECO:0000256" key="11">
    <source>
        <dbReference type="ARBA" id="ARBA00059175"/>
    </source>
</evidence>
<evidence type="ECO:0000256" key="3">
    <source>
        <dbReference type="ARBA" id="ARBA00006209"/>
    </source>
</evidence>
<evidence type="ECO:0000313" key="18">
    <source>
        <dbReference type="Proteomes" id="UP000238350"/>
    </source>
</evidence>
<dbReference type="FunFam" id="1.10.1070.11:FF:000002">
    <property type="entry name" value="Phosphatidylinositol 3-kinase catalytic subunit type 3"/>
    <property type="match status" value="1"/>
</dbReference>
<dbReference type="EMBL" id="NDIQ01000001">
    <property type="protein sequence ID" value="PRT54165.1"/>
    <property type="molecule type" value="Genomic_DNA"/>
</dbReference>
<dbReference type="InterPro" id="IPR008290">
    <property type="entry name" value="PI3K_Vps34"/>
</dbReference>
<dbReference type="InterPro" id="IPR000403">
    <property type="entry name" value="PI3/4_kinase_cat_dom"/>
</dbReference>
<comment type="subunit">
    <text evidence="12">Component of the autophagy-specific VPS34 PI3-kinase complex I composed of at least VPS15, VPS30, VPS34, and of the VPS34 PI3-kinase complex II composed of VPS15, VPS30, VPS34 and VPS38. Interacts with VMNA7.</text>
</comment>
<dbReference type="PROSITE" id="PS51545">
    <property type="entry name" value="PIK_HELICAL"/>
    <property type="match status" value="1"/>
</dbReference>
<dbReference type="GO" id="GO:0048015">
    <property type="term" value="P:phosphatidylinositol-mediated signaling"/>
    <property type="evidence" value="ECO:0007669"/>
    <property type="project" value="TreeGrafter"/>
</dbReference>
<dbReference type="CDD" id="cd00870">
    <property type="entry name" value="PI3Ka_III"/>
    <property type="match status" value="1"/>
</dbReference>
<evidence type="ECO:0000256" key="4">
    <source>
        <dbReference type="ARBA" id="ARBA00012073"/>
    </source>
</evidence>
<evidence type="ECO:0000313" key="17">
    <source>
        <dbReference type="EMBL" id="PRT54165.1"/>
    </source>
</evidence>
<comment type="catalytic activity">
    <reaction evidence="9">
        <text>a 1,2-diacyl-sn-glycero-3-phospho-(1D-myo-inositol) + ATP = a 1,2-diacyl-sn-glycero-3-phospho-(1D-myo-inositol-3-phosphate) + ADP + H(+)</text>
        <dbReference type="Rhea" id="RHEA:12709"/>
        <dbReference type="ChEBI" id="CHEBI:15378"/>
        <dbReference type="ChEBI" id="CHEBI:30616"/>
        <dbReference type="ChEBI" id="CHEBI:57880"/>
        <dbReference type="ChEBI" id="CHEBI:58088"/>
        <dbReference type="ChEBI" id="CHEBI:456216"/>
        <dbReference type="EC" id="2.7.1.137"/>
    </reaction>
    <physiologicalReaction direction="left-to-right" evidence="9">
        <dbReference type="Rhea" id="RHEA:12710"/>
    </physiologicalReaction>
</comment>
<dbReference type="Gene3D" id="1.10.1070.11">
    <property type="entry name" value="Phosphatidylinositol 3-/4-kinase, catalytic domain"/>
    <property type="match status" value="1"/>
</dbReference>
<dbReference type="InterPro" id="IPR035892">
    <property type="entry name" value="C2_domain_sf"/>
</dbReference>
<evidence type="ECO:0000256" key="12">
    <source>
        <dbReference type="ARBA" id="ARBA00061999"/>
    </source>
</evidence>
<dbReference type="Pfam" id="PF00454">
    <property type="entry name" value="PI3_PI4_kinase"/>
    <property type="match status" value="1"/>
</dbReference>
<dbReference type="GeneID" id="36515534"/>
<keyword evidence="5 13" id="KW-0808">Transferase</keyword>
<dbReference type="OrthoDB" id="67688at2759"/>
<keyword evidence="8 13" id="KW-0067">ATP-binding</keyword>
<accession>A0A2T0FGQ6</accession>
<dbReference type="PROSITE" id="PS50290">
    <property type="entry name" value="PI3_4_KINASE_3"/>
    <property type="match status" value="1"/>
</dbReference>
<evidence type="ECO:0000256" key="9">
    <source>
        <dbReference type="ARBA" id="ARBA00023985"/>
    </source>
</evidence>
<comment type="subcellular location">
    <subcellularLocation>
        <location evidence="2">Endosome membrane</location>
        <topology evidence="2">Peripheral membrane protein</topology>
    </subcellularLocation>
    <subcellularLocation>
        <location evidence="1">Golgi apparatus</location>
        <location evidence="1">trans-Golgi network membrane</location>
        <topology evidence="1">Peripheral membrane protein</topology>
    </subcellularLocation>
</comment>